<accession>A0A1I0R6X5</accession>
<dbReference type="STRING" id="99656.SAMN05421659_11275"/>
<proteinExistence type="predicted"/>
<dbReference type="Proteomes" id="UP000199701">
    <property type="component" value="Unassembled WGS sequence"/>
</dbReference>
<gene>
    <name evidence="1" type="ORF">SAMN05421659_11275</name>
</gene>
<keyword evidence="2" id="KW-1185">Reference proteome</keyword>
<sequence>MGKFNGVEKLGLRNKETGKLIAVYPNKAEGTDEEISKTVKDWYYKKNCSAEDELLSAYVDLLTEHELKEHQ</sequence>
<evidence type="ECO:0000313" key="2">
    <source>
        <dbReference type="Proteomes" id="UP000199701"/>
    </source>
</evidence>
<dbReference type="RefSeq" id="WP_092455429.1">
    <property type="nucleotide sequence ID" value="NZ_FOJI01000012.1"/>
</dbReference>
<dbReference type="OrthoDB" id="1799049at2"/>
<dbReference type="AlphaFoldDB" id="A0A1I0R6X5"/>
<name>A0A1I0R6X5_9FIRM</name>
<reference evidence="1 2" key="1">
    <citation type="submission" date="2016-10" db="EMBL/GenBank/DDBJ databases">
        <authorList>
            <person name="de Groot N.N."/>
        </authorList>
    </citation>
    <scope>NUCLEOTIDE SEQUENCE [LARGE SCALE GENOMIC DNA]</scope>
    <source>
        <strain evidence="1 2">DSM 9179</strain>
    </source>
</reference>
<dbReference type="EMBL" id="FOJI01000012">
    <property type="protein sequence ID" value="SEW36265.1"/>
    <property type="molecule type" value="Genomic_DNA"/>
</dbReference>
<protein>
    <submittedName>
        <fullName evidence="1">Uncharacterized protein</fullName>
    </submittedName>
</protein>
<organism evidence="1 2">
    <name type="scientific">[Clostridium] fimetarium</name>
    <dbReference type="NCBI Taxonomy" id="99656"/>
    <lineage>
        <taxon>Bacteria</taxon>
        <taxon>Bacillati</taxon>
        <taxon>Bacillota</taxon>
        <taxon>Clostridia</taxon>
        <taxon>Lachnospirales</taxon>
        <taxon>Lachnospiraceae</taxon>
    </lineage>
</organism>
<evidence type="ECO:0000313" key="1">
    <source>
        <dbReference type="EMBL" id="SEW36265.1"/>
    </source>
</evidence>